<accession>A0A414QMQ3</accession>
<dbReference type="GO" id="GO:0006355">
    <property type="term" value="P:regulation of DNA-templated transcription"/>
    <property type="evidence" value="ECO:0007669"/>
    <property type="project" value="InterPro"/>
</dbReference>
<dbReference type="AlphaFoldDB" id="A0A414QMQ3"/>
<comment type="caution">
    <text evidence="1">The sequence shown here is derived from an EMBL/GenBank/DDBJ whole genome shotgun (WGS) entry which is preliminary data.</text>
</comment>
<dbReference type="EMBL" id="QRHO01000018">
    <property type="protein sequence ID" value="RHF82064.1"/>
    <property type="molecule type" value="Genomic_DNA"/>
</dbReference>
<gene>
    <name evidence="1" type="ORF">DW656_12180</name>
</gene>
<name>A0A414QMQ3_9FIRM</name>
<sequence>MKICSFTRKEIEYLRKECNFTPTEMELFDLRSMDVPLELCAEKMNVSLSTVKRISRRINTKIIKVC</sequence>
<organism evidence="1 2">
    <name type="scientific">Coprococcus comes</name>
    <dbReference type="NCBI Taxonomy" id="410072"/>
    <lineage>
        <taxon>Bacteria</taxon>
        <taxon>Bacillati</taxon>
        <taxon>Bacillota</taxon>
        <taxon>Clostridia</taxon>
        <taxon>Lachnospirales</taxon>
        <taxon>Lachnospiraceae</taxon>
        <taxon>Coprococcus</taxon>
    </lineage>
</organism>
<evidence type="ECO:0000313" key="2">
    <source>
        <dbReference type="Proteomes" id="UP000284579"/>
    </source>
</evidence>
<dbReference type="GO" id="GO:0003677">
    <property type="term" value="F:DNA binding"/>
    <property type="evidence" value="ECO:0007669"/>
    <property type="project" value="InterPro"/>
</dbReference>
<reference evidence="1 2" key="1">
    <citation type="submission" date="2018-08" db="EMBL/GenBank/DDBJ databases">
        <title>A genome reference for cultivated species of the human gut microbiota.</title>
        <authorList>
            <person name="Zou Y."/>
            <person name="Xue W."/>
            <person name="Luo G."/>
        </authorList>
    </citation>
    <scope>NUCLEOTIDE SEQUENCE [LARGE SCALE GENOMIC DNA]</scope>
    <source>
        <strain evidence="1 2">AM23-3</strain>
    </source>
</reference>
<dbReference type="Proteomes" id="UP000284579">
    <property type="component" value="Unassembled WGS sequence"/>
</dbReference>
<dbReference type="InterPro" id="IPR016032">
    <property type="entry name" value="Sig_transdc_resp-reg_C-effctor"/>
</dbReference>
<dbReference type="SUPFAM" id="SSF46894">
    <property type="entry name" value="C-terminal effector domain of the bipartite response regulators"/>
    <property type="match status" value="1"/>
</dbReference>
<evidence type="ECO:0000313" key="1">
    <source>
        <dbReference type="EMBL" id="RHF82064.1"/>
    </source>
</evidence>
<proteinExistence type="predicted"/>
<protein>
    <submittedName>
        <fullName evidence="1">Uncharacterized protein</fullName>
    </submittedName>
</protein>